<reference evidence="3" key="1">
    <citation type="journal article" date="2019" name="Int. J. Syst. Evol. Microbiol.">
        <title>The Global Catalogue of Microorganisms (GCM) 10K type strain sequencing project: providing services to taxonomists for standard genome sequencing and annotation.</title>
        <authorList>
            <consortium name="The Broad Institute Genomics Platform"/>
            <consortium name="The Broad Institute Genome Sequencing Center for Infectious Disease"/>
            <person name="Wu L."/>
            <person name="Ma J."/>
        </authorList>
    </citation>
    <scope>NUCLEOTIDE SEQUENCE [LARGE SCALE GENOMIC DNA]</scope>
    <source>
        <strain evidence="3">NBRC 108730</strain>
    </source>
</reference>
<dbReference type="Gene3D" id="3.40.50.300">
    <property type="entry name" value="P-loop containing nucleotide triphosphate hydrolases"/>
    <property type="match status" value="1"/>
</dbReference>
<keyword evidence="3" id="KW-1185">Reference proteome</keyword>
<gene>
    <name evidence="2" type="ORF">GCM10025868_10630</name>
</gene>
<dbReference type="InterPro" id="IPR005662">
    <property type="entry name" value="GTPase_Era-like"/>
</dbReference>
<dbReference type="InterPro" id="IPR027417">
    <property type="entry name" value="P-loop_NTPase"/>
</dbReference>
<proteinExistence type="predicted"/>
<dbReference type="CDD" id="cd00882">
    <property type="entry name" value="Ras_like_GTPase"/>
    <property type="match status" value="1"/>
</dbReference>
<evidence type="ECO:0000259" key="1">
    <source>
        <dbReference type="Pfam" id="PF00350"/>
    </source>
</evidence>
<name>A0ABQ6JCD1_9ACTN</name>
<accession>A0ABQ6JCD1</accession>
<protein>
    <recommendedName>
        <fullName evidence="1">Dynamin N-terminal domain-containing protein</fullName>
    </recommendedName>
</protein>
<sequence>MLPRLRALDAPLLAVVGGSTGAGKSTLVNSLLRRTVSQGGVLRPTTRAPVLVHHPDDAHWFDDARVLPSLARTTGAPALAKRVLDDDARITTVHLVPSDALPPGLALLDAPDIDSVVAANRELAQRLLAAADLWLFVTSAARYADAVPWTLLHGAASRGAAVAVVLDRVPQAAVVEVRSHLSEMLRERG</sequence>
<evidence type="ECO:0000313" key="3">
    <source>
        <dbReference type="Proteomes" id="UP001157017"/>
    </source>
</evidence>
<organism evidence="2 3">
    <name type="scientific">Angustibacter aerolatus</name>
    <dbReference type="NCBI Taxonomy" id="1162965"/>
    <lineage>
        <taxon>Bacteria</taxon>
        <taxon>Bacillati</taxon>
        <taxon>Actinomycetota</taxon>
        <taxon>Actinomycetes</taxon>
        <taxon>Kineosporiales</taxon>
        <taxon>Kineosporiaceae</taxon>
    </lineage>
</organism>
<dbReference type="Proteomes" id="UP001157017">
    <property type="component" value="Unassembled WGS sequence"/>
</dbReference>
<dbReference type="SUPFAM" id="SSF52540">
    <property type="entry name" value="P-loop containing nucleoside triphosphate hydrolases"/>
    <property type="match status" value="1"/>
</dbReference>
<dbReference type="EMBL" id="BSUZ01000001">
    <property type="protein sequence ID" value="GMA85813.1"/>
    <property type="molecule type" value="Genomic_DNA"/>
</dbReference>
<dbReference type="PANTHER" id="PTHR42698">
    <property type="entry name" value="GTPASE ERA"/>
    <property type="match status" value="1"/>
</dbReference>
<feature type="domain" description="Dynamin N-terminal" evidence="1">
    <location>
        <begin position="15"/>
        <end position="142"/>
    </location>
</feature>
<dbReference type="PANTHER" id="PTHR42698:SF1">
    <property type="entry name" value="GTPASE ERA, MITOCHONDRIAL"/>
    <property type="match status" value="1"/>
</dbReference>
<dbReference type="Pfam" id="PF00350">
    <property type="entry name" value="Dynamin_N"/>
    <property type="match status" value="1"/>
</dbReference>
<dbReference type="InterPro" id="IPR045063">
    <property type="entry name" value="Dynamin_N"/>
</dbReference>
<comment type="caution">
    <text evidence="2">The sequence shown here is derived from an EMBL/GenBank/DDBJ whole genome shotgun (WGS) entry which is preliminary data.</text>
</comment>
<evidence type="ECO:0000313" key="2">
    <source>
        <dbReference type="EMBL" id="GMA85813.1"/>
    </source>
</evidence>